<dbReference type="GO" id="GO:0016798">
    <property type="term" value="F:hydrolase activity, acting on glycosyl bonds"/>
    <property type="evidence" value="ECO:0007669"/>
    <property type="project" value="UniProtKB-KW"/>
</dbReference>
<dbReference type="AlphaFoldDB" id="A0A951USA9"/>
<reference evidence="2" key="2">
    <citation type="journal article" date="2022" name="Microbiol. Resour. Announc.">
        <title>Metagenome Sequencing to Explore Phylogenomics of Terrestrial Cyanobacteria.</title>
        <authorList>
            <person name="Ward R.D."/>
            <person name="Stajich J.E."/>
            <person name="Johansen J.R."/>
            <person name="Huntemann M."/>
            <person name="Clum A."/>
            <person name="Foster B."/>
            <person name="Foster B."/>
            <person name="Roux S."/>
            <person name="Palaniappan K."/>
            <person name="Varghese N."/>
            <person name="Mukherjee S."/>
            <person name="Reddy T.B.K."/>
            <person name="Daum C."/>
            <person name="Copeland A."/>
            <person name="Chen I.A."/>
            <person name="Ivanova N.N."/>
            <person name="Kyrpides N.C."/>
            <person name="Shapiro N."/>
            <person name="Eloe-Fadrosh E.A."/>
            <person name="Pietrasiak N."/>
        </authorList>
    </citation>
    <scope>NUCLEOTIDE SEQUENCE</scope>
    <source>
        <strain evidence="2">GSE-NOS-MK-12-04C</strain>
    </source>
</reference>
<name>A0A951USA9_9CYAN</name>
<evidence type="ECO:0000259" key="1">
    <source>
        <dbReference type="Pfam" id="PF09992"/>
    </source>
</evidence>
<proteinExistence type="predicted"/>
<dbReference type="Pfam" id="PF09992">
    <property type="entry name" value="NAGPA"/>
    <property type="match status" value="1"/>
</dbReference>
<dbReference type="InterPro" id="IPR018711">
    <property type="entry name" value="NAGPA"/>
</dbReference>
<accession>A0A951USA9</accession>
<sequence length="269" mass="28848">MKKLLISAIQRNVCIATVVILITQIDNIQAKQAPEGFKLILEDTGVQVYKKDSGNQKLEYVTVVNTSSGKLSNLIGKVDGTPNVQVKKKLLTQFWQDAAKKNTPSRKVRVLVNGTFFSTNDNPTGIAFGLKVSSNIITYGYAIGKEYPGEIVTFTFNPIEGGANILPYDRSTFGAINSDVVGALAPNANKSATSFLPRTFVGVNGKYSVIIYSSNYARQIDAVNVLKRFGASGEAMLDGGGSTGLIVDGKALIPTNRPIPHALAVYEGL</sequence>
<reference evidence="2" key="1">
    <citation type="submission" date="2021-05" db="EMBL/GenBank/DDBJ databases">
        <authorList>
            <person name="Pietrasiak N."/>
            <person name="Ward R."/>
            <person name="Stajich J.E."/>
            <person name="Kurbessoian T."/>
        </authorList>
    </citation>
    <scope>NUCLEOTIDE SEQUENCE</scope>
    <source>
        <strain evidence="2">GSE-NOS-MK-12-04C</strain>
    </source>
</reference>
<evidence type="ECO:0000313" key="3">
    <source>
        <dbReference type="Proteomes" id="UP000729701"/>
    </source>
</evidence>
<evidence type="ECO:0000313" key="2">
    <source>
        <dbReference type="EMBL" id="MBW4667739.1"/>
    </source>
</evidence>
<organism evidence="2 3">
    <name type="scientific">Cyanomargarita calcarea GSE-NOS-MK-12-04C</name>
    <dbReference type="NCBI Taxonomy" id="2839659"/>
    <lineage>
        <taxon>Bacteria</taxon>
        <taxon>Bacillati</taxon>
        <taxon>Cyanobacteriota</taxon>
        <taxon>Cyanophyceae</taxon>
        <taxon>Nostocales</taxon>
        <taxon>Cyanomargaritaceae</taxon>
        <taxon>Cyanomargarita</taxon>
    </lineage>
</organism>
<keyword evidence="2" id="KW-0378">Hydrolase</keyword>
<protein>
    <submittedName>
        <fullName evidence="2">Phosphodiester glycosidase family protein</fullName>
    </submittedName>
</protein>
<keyword evidence="2" id="KW-0326">Glycosidase</keyword>
<dbReference type="EMBL" id="JAHHGZ010000009">
    <property type="protein sequence ID" value="MBW4667739.1"/>
    <property type="molecule type" value="Genomic_DNA"/>
</dbReference>
<comment type="caution">
    <text evidence="2">The sequence shown here is derived from an EMBL/GenBank/DDBJ whole genome shotgun (WGS) entry which is preliminary data.</text>
</comment>
<gene>
    <name evidence="2" type="ORF">KME60_09940</name>
</gene>
<dbReference type="Proteomes" id="UP000729701">
    <property type="component" value="Unassembled WGS sequence"/>
</dbReference>
<feature type="domain" description="Phosphodiester glycosidase" evidence="1">
    <location>
        <begin position="108"/>
        <end position="265"/>
    </location>
</feature>